<evidence type="ECO:0000313" key="3">
    <source>
        <dbReference type="Proteomes" id="UP000199452"/>
    </source>
</evidence>
<dbReference type="Gene3D" id="3.90.1580.10">
    <property type="entry name" value="paralog of FGE (formylglycine-generating enzyme)"/>
    <property type="match status" value="1"/>
</dbReference>
<sequence length="443" mass="50983">MKRVFVLSLLAAIITGCGPNTSGELVGVGGRRSYGEAPPFGMVFIPQGSYNMGASDQDLAWSVTAPSKTVSVDAFWMDQTEITNNEYRQFVQYVTDSISRRLLAEQIDDYAIAEDEFGNEIDPPVLNWETPIDSKDEEQASILDSMYYNVQERFYRRKEIDTRKLQYEYFWIDLQQAANPRNRYNYEEKRYSGNIVNVMGEEVPITDRSSFIIRDVINVYPDTLCWISDFTYSYNEPYTSTYFWHPSFDDYPVVGVSWKQATAFTIWRSQTLSNQLIKNGESMVNDYRLPTESEWEYAARGGLDLNKYPWGGPYTRNMTGCFLANFKPLRGNYIDDGGLNTVPIMSYEPNDYGLYDMAGNVAEWTSNAFDDAAYMFTHDMNPDYKYNAKPNDPPALKRKVIRGGSWKDIGYFLQNGTRTFEYQDTAKPYIGFRCVRSYMPGGN</sequence>
<feature type="domain" description="Sulfatase-modifying factor enzyme-like" evidence="1">
    <location>
        <begin position="41"/>
        <end position="436"/>
    </location>
</feature>
<keyword evidence="3" id="KW-1185">Reference proteome</keyword>
<reference evidence="2 3" key="1">
    <citation type="submission" date="2016-09" db="EMBL/GenBank/DDBJ databases">
        <authorList>
            <person name="Capua I."/>
            <person name="De Benedictis P."/>
            <person name="Joannis T."/>
            <person name="Lombin L.H."/>
            <person name="Cattoli G."/>
        </authorList>
    </citation>
    <scope>NUCLEOTIDE SEQUENCE [LARGE SCALE GENOMIC DNA]</scope>
    <source>
        <strain evidence="2 3">A7P-90m</strain>
    </source>
</reference>
<dbReference type="OrthoDB" id="9768004at2"/>
<dbReference type="Pfam" id="PF03781">
    <property type="entry name" value="FGE-sulfatase"/>
    <property type="match status" value="1"/>
</dbReference>
<protein>
    <submittedName>
        <fullName evidence="2">Gliding motility-associated lipoprotein GldK</fullName>
    </submittedName>
</protein>
<dbReference type="AlphaFoldDB" id="A0A1G6SPC7"/>
<name>A0A1G6SPC7_9BACT</name>
<dbReference type="Proteomes" id="UP000199452">
    <property type="component" value="Unassembled WGS sequence"/>
</dbReference>
<keyword evidence="2" id="KW-0449">Lipoprotein</keyword>
<dbReference type="PROSITE" id="PS51257">
    <property type="entry name" value="PROKAR_LIPOPROTEIN"/>
    <property type="match status" value="1"/>
</dbReference>
<proteinExistence type="predicted"/>
<dbReference type="InterPro" id="IPR042095">
    <property type="entry name" value="SUMF_sf"/>
</dbReference>
<dbReference type="RefSeq" id="WP_092440881.1">
    <property type="nucleotide sequence ID" value="NZ_FMYP01000097.1"/>
</dbReference>
<dbReference type="EMBL" id="FMYP01000097">
    <property type="protein sequence ID" value="SDD17966.1"/>
    <property type="molecule type" value="Genomic_DNA"/>
</dbReference>
<dbReference type="PANTHER" id="PTHR23150">
    <property type="entry name" value="SULFATASE MODIFYING FACTOR 1, 2"/>
    <property type="match status" value="1"/>
</dbReference>
<organism evidence="2 3">
    <name type="scientific">Williamwhitmania taraxaci</name>
    <dbReference type="NCBI Taxonomy" id="1640674"/>
    <lineage>
        <taxon>Bacteria</taxon>
        <taxon>Pseudomonadati</taxon>
        <taxon>Bacteroidota</taxon>
        <taxon>Bacteroidia</taxon>
        <taxon>Bacteroidales</taxon>
        <taxon>Williamwhitmaniaceae</taxon>
        <taxon>Williamwhitmania</taxon>
    </lineage>
</organism>
<evidence type="ECO:0000259" key="1">
    <source>
        <dbReference type="Pfam" id="PF03781"/>
    </source>
</evidence>
<dbReference type="SUPFAM" id="SSF56436">
    <property type="entry name" value="C-type lectin-like"/>
    <property type="match status" value="1"/>
</dbReference>
<gene>
    <name evidence="2" type="ORF">SAMN05216323_10973</name>
</gene>
<dbReference type="InterPro" id="IPR016187">
    <property type="entry name" value="CTDL_fold"/>
</dbReference>
<dbReference type="PANTHER" id="PTHR23150:SF19">
    <property type="entry name" value="FORMYLGLYCINE-GENERATING ENZYME"/>
    <property type="match status" value="1"/>
</dbReference>
<evidence type="ECO:0000313" key="2">
    <source>
        <dbReference type="EMBL" id="SDD17966.1"/>
    </source>
</evidence>
<dbReference type="GO" id="GO:0120147">
    <property type="term" value="F:formylglycine-generating oxidase activity"/>
    <property type="evidence" value="ECO:0007669"/>
    <property type="project" value="TreeGrafter"/>
</dbReference>
<accession>A0A1G6SPC7</accession>
<dbReference type="InterPro" id="IPR051043">
    <property type="entry name" value="Sulfatase_Mod_Factor_Kinase"/>
</dbReference>
<dbReference type="InterPro" id="IPR005532">
    <property type="entry name" value="SUMF_dom"/>
</dbReference>
<dbReference type="STRING" id="1640674.SAMN05216323_10973"/>